<dbReference type="Proteomes" id="UP000650533">
    <property type="component" value="Chromosome 14"/>
</dbReference>
<accession>A0A8H8P9Z6</accession>
<reference evidence="2" key="1">
    <citation type="submission" date="2020-05" db="EMBL/GenBank/DDBJ databases">
        <title>Evolutionary and genomic comparisons of hybrid uninucleate and nonhybrid Rhizoctonia fungi.</title>
        <authorList>
            <person name="Li C."/>
            <person name="Chen X."/>
        </authorList>
    </citation>
    <scope>NUCLEOTIDE SEQUENCE</scope>
    <source>
        <strain evidence="2">AG-1 IA</strain>
    </source>
</reference>
<dbReference type="EMBL" id="CP059671">
    <property type="protein sequence ID" value="QRW26177.1"/>
    <property type="molecule type" value="Genomic_DNA"/>
</dbReference>
<dbReference type="KEGG" id="rsx:RhiXN_11254"/>
<proteinExistence type="predicted"/>
<organism evidence="2 3">
    <name type="scientific">Rhizoctonia solani</name>
    <dbReference type="NCBI Taxonomy" id="456999"/>
    <lineage>
        <taxon>Eukaryota</taxon>
        <taxon>Fungi</taxon>
        <taxon>Dikarya</taxon>
        <taxon>Basidiomycota</taxon>
        <taxon>Agaricomycotina</taxon>
        <taxon>Agaricomycetes</taxon>
        <taxon>Cantharellales</taxon>
        <taxon>Ceratobasidiaceae</taxon>
        <taxon>Rhizoctonia</taxon>
    </lineage>
</organism>
<evidence type="ECO:0000256" key="1">
    <source>
        <dbReference type="SAM" id="MobiDB-lite"/>
    </source>
</evidence>
<dbReference type="RefSeq" id="XP_043186414.1">
    <property type="nucleotide sequence ID" value="XM_043331069.1"/>
</dbReference>
<protein>
    <submittedName>
        <fullName evidence="2">Uncharacterized protein</fullName>
    </submittedName>
</protein>
<dbReference type="GeneID" id="67033532"/>
<evidence type="ECO:0000313" key="2">
    <source>
        <dbReference type="EMBL" id="QRW26177.1"/>
    </source>
</evidence>
<sequence length="73" mass="8046">MPSLEELALSDTPKPGEPKSQFTGKLMRVFKEVAVKDTTGIQCREVYMTASFSNKDGVLEALSFEKTSTTSQQ</sequence>
<dbReference type="AlphaFoldDB" id="A0A8H8P9Z6"/>
<name>A0A8H8P9Z6_9AGAM</name>
<feature type="region of interest" description="Disordered" evidence="1">
    <location>
        <begin position="1"/>
        <end position="21"/>
    </location>
</feature>
<evidence type="ECO:0000313" key="3">
    <source>
        <dbReference type="Proteomes" id="UP000650533"/>
    </source>
</evidence>
<gene>
    <name evidence="2" type="ORF">RhiXN_11254</name>
</gene>